<name>A0A6L9W3J6_9ACTN</name>
<gene>
    <name evidence="1" type="ORF">GCU60_09590</name>
</gene>
<evidence type="ECO:0000313" key="2">
    <source>
        <dbReference type="Proteomes" id="UP000479241"/>
    </source>
</evidence>
<organism evidence="1 2">
    <name type="scientific">Blastococcus saxobsidens</name>
    <dbReference type="NCBI Taxonomy" id="138336"/>
    <lineage>
        <taxon>Bacteria</taxon>
        <taxon>Bacillati</taxon>
        <taxon>Actinomycetota</taxon>
        <taxon>Actinomycetes</taxon>
        <taxon>Geodermatophilales</taxon>
        <taxon>Geodermatophilaceae</taxon>
        <taxon>Blastococcus</taxon>
    </lineage>
</organism>
<dbReference type="AlphaFoldDB" id="A0A6L9W3J6"/>
<accession>A0A6L9W3J6</accession>
<dbReference type="RefSeq" id="WP_116450894.1">
    <property type="nucleotide sequence ID" value="NZ_JAAGWG010000012.1"/>
</dbReference>
<comment type="caution">
    <text evidence="1">The sequence shown here is derived from an EMBL/GenBank/DDBJ whole genome shotgun (WGS) entry which is preliminary data.</text>
</comment>
<dbReference type="Proteomes" id="UP000479241">
    <property type="component" value="Unassembled WGS sequence"/>
</dbReference>
<dbReference type="EMBL" id="JAAGWG010000012">
    <property type="protein sequence ID" value="NEK86014.1"/>
    <property type="molecule type" value="Genomic_DNA"/>
</dbReference>
<proteinExistence type="predicted"/>
<evidence type="ECO:0000313" key="1">
    <source>
        <dbReference type="EMBL" id="NEK86014.1"/>
    </source>
</evidence>
<reference evidence="1 2" key="1">
    <citation type="submission" date="2019-12" db="EMBL/GenBank/DDBJ databases">
        <title>the WGS of Blastococcus saxobsidens 67B17.</title>
        <authorList>
            <person name="Jiang Z."/>
        </authorList>
    </citation>
    <scope>NUCLEOTIDE SEQUENCE [LARGE SCALE GENOMIC DNA]</scope>
    <source>
        <strain evidence="1 2">67B17</strain>
    </source>
</reference>
<protein>
    <submittedName>
        <fullName evidence="1">Uncharacterized protein</fullName>
    </submittedName>
</protein>
<sequence length="160" mass="17578">MSARTPGRRTTGTSARGPDLRRWGRRLIAASAVASATLPWLADWNRRHTFGPEYGPHARWHGASEVVSATLDGLIALWLLREGERDHPGSQRTVTAAALLPIARWAPFNLTLLLPGTSPYDQHRLPQRVLGVPAALLSQDLIAATAATGLLLHRRGHRRR</sequence>